<keyword evidence="9" id="KW-1185">Reference proteome</keyword>
<keyword evidence="2" id="KW-1003">Cell membrane</keyword>
<dbReference type="EMBL" id="QUNF01000017">
    <property type="protein sequence ID" value="REG83613.1"/>
    <property type="molecule type" value="Genomic_DNA"/>
</dbReference>
<proteinExistence type="predicted"/>
<evidence type="ECO:0000256" key="4">
    <source>
        <dbReference type="ARBA" id="ARBA00022989"/>
    </source>
</evidence>
<evidence type="ECO:0000256" key="5">
    <source>
        <dbReference type="ARBA" id="ARBA00023136"/>
    </source>
</evidence>
<evidence type="ECO:0000256" key="6">
    <source>
        <dbReference type="SAM" id="Phobius"/>
    </source>
</evidence>
<dbReference type="Pfam" id="PF13396">
    <property type="entry name" value="PLDc_N"/>
    <property type="match status" value="1"/>
</dbReference>
<evidence type="ECO:0000256" key="1">
    <source>
        <dbReference type="ARBA" id="ARBA00004651"/>
    </source>
</evidence>
<keyword evidence="5 6" id="KW-0472">Membrane</keyword>
<gene>
    <name evidence="8" type="ORF">C8N25_117115</name>
</gene>
<dbReference type="InterPro" id="IPR027379">
    <property type="entry name" value="CLS_N"/>
</dbReference>
<evidence type="ECO:0000256" key="2">
    <source>
        <dbReference type="ARBA" id="ARBA00022475"/>
    </source>
</evidence>
<organism evidence="8 9">
    <name type="scientific">Algoriphagus antarcticus</name>
    <dbReference type="NCBI Taxonomy" id="238540"/>
    <lineage>
        <taxon>Bacteria</taxon>
        <taxon>Pseudomonadati</taxon>
        <taxon>Bacteroidota</taxon>
        <taxon>Cytophagia</taxon>
        <taxon>Cytophagales</taxon>
        <taxon>Cyclobacteriaceae</taxon>
        <taxon>Algoriphagus</taxon>
    </lineage>
</organism>
<keyword evidence="4 6" id="KW-1133">Transmembrane helix</keyword>
<reference evidence="8 9" key="1">
    <citation type="submission" date="2018-08" db="EMBL/GenBank/DDBJ databases">
        <title>Genomic Encyclopedia of Archaeal and Bacterial Type Strains, Phase II (KMG-II): from individual species to whole genera.</title>
        <authorList>
            <person name="Goeker M."/>
        </authorList>
    </citation>
    <scope>NUCLEOTIDE SEQUENCE [LARGE SCALE GENOMIC DNA]</scope>
    <source>
        <strain evidence="8 9">DSM 15986</strain>
    </source>
</reference>
<feature type="transmembrane region" description="Helical" evidence="6">
    <location>
        <begin position="12"/>
        <end position="32"/>
    </location>
</feature>
<evidence type="ECO:0000259" key="7">
    <source>
        <dbReference type="Pfam" id="PF13396"/>
    </source>
</evidence>
<feature type="domain" description="Cardiolipin synthase N-terminal" evidence="7">
    <location>
        <begin position="26"/>
        <end position="65"/>
    </location>
</feature>
<dbReference type="AlphaFoldDB" id="A0A3E0DLH1"/>
<accession>A0A3E0DLH1</accession>
<evidence type="ECO:0000313" key="8">
    <source>
        <dbReference type="EMBL" id="REG83613.1"/>
    </source>
</evidence>
<feature type="transmembrane region" description="Helical" evidence="6">
    <location>
        <begin position="44"/>
        <end position="65"/>
    </location>
</feature>
<name>A0A3E0DLH1_9BACT</name>
<evidence type="ECO:0000313" key="9">
    <source>
        <dbReference type="Proteomes" id="UP000256405"/>
    </source>
</evidence>
<protein>
    <submittedName>
        <fullName evidence="8">Phospholipase D-like protein</fullName>
    </submittedName>
</protein>
<sequence length="88" mass="10031">MDLLAPGEGLLTWQISFLLCLVYLGFWAYALFDALRSEFRAPHSKFLCVLAILLAPVIGTFLYLAMARSSRKNRRNFNPEFSKNITSN</sequence>
<dbReference type="OrthoDB" id="826720at2"/>
<dbReference type="RefSeq" id="WP_086543577.1">
    <property type="nucleotide sequence ID" value="NZ_MSSW01000080.1"/>
</dbReference>
<evidence type="ECO:0000256" key="3">
    <source>
        <dbReference type="ARBA" id="ARBA00022692"/>
    </source>
</evidence>
<keyword evidence="3 6" id="KW-0812">Transmembrane</keyword>
<dbReference type="GO" id="GO:0005886">
    <property type="term" value="C:plasma membrane"/>
    <property type="evidence" value="ECO:0007669"/>
    <property type="project" value="UniProtKB-SubCell"/>
</dbReference>
<comment type="subcellular location">
    <subcellularLocation>
        <location evidence="1">Cell membrane</location>
        <topology evidence="1">Multi-pass membrane protein</topology>
    </subcellularLocation>
</comment>
<comment type="caution">
    <text evidence="8">The sequence shown here is derived from an EMBL/GenBank/DDBJ whole genome shotgun (WGS) entry which is preliminary data.</text>
</comment>
<dbReference type="Proteomes" id="UP000256405">
    <property type="component" value="Unassembled WGS sequence"/>
</dbReference>